<sequence>MVLPSWTDEKFGTMKRAGLWLVTVVGEGSIFTKDELRQAFPGVSQIDRRMRDLRDHGWQIDTNREDASLASSEQRFVRQGEPVWEPGKGRVKSTAPVTATQRREIMAKDGNFCRSCGISGGQTFAGTYEAAQLDIARRQVRQPDGELRVELVTECNRCRVGGRQLVADPADVLAQVRQLGRLERRVLAGWVTEDRRPFSTVERLWADYRALPEESRAKIRQVLEAEGTD</sequence>
<organism evidence="1">
    <name type="scientific">Streptomyces sp. NBC_00003</name>
    <dbReference type="NCBI Taxonomy" id="2903608"/>
    <lineage>
        <taxon>Bacteria</taxon>
        <taxon>Bacillati</taxon>
        <taxon>Actinomycetota</taxon>
        <taxon>Actinomycetes</taxon>
        <taxon>Kitasatosporales</taxon>
        <taxon>Streptomycetaceae</taxon>
        <taxon>Streptomyces</taxon>
    </lineage>
</organism>
<evidence type="ECO:0008006" key="2">
    <source>
        <dbReference type="Google" id="ProtNLM"/>
    </source>
</evidence>
<gene>
    <name evidence="1" type="ORF">OG549_25730</name>
</gene>
<proteinExistence type="predicted"/>
<accession>A0AAU2V9H5</accession>
<dbReference type="AlphaFoldDB" id="A0AAU2V9H5"/>
<protein>
    <recommendedName>
        <fullName evidence="2">HNH endonuclease</fullName>
    </recommendedName>
</protein>
<dbReference type="EMBL" id="CP108318">
    <property type="protein sequence ID" value="WTW63771.1"/>
    <property type="molecule type" value="Genomic_DNA"/>
</dbReference>
<name>A0AAU2V9H5_9ACTN</name>
<reference evidence="1" key="1">
    <citation type="submission" date="2022-10" db="EMBL/GenBank/DDBJ databases">
        <title>The complete genomes of actinobacterial strains from the NBC collection.</title>
        <authorList>
            <person name="Joergensen T.S."/>
            <person name="Alvarez Arevalo M."/>
            <person name="Sterndorff E.B."/>
            <person name="Faurdal D."/>
            <person name="Vuksanovic O."/>
            <person name="Mourched A.-S."/>
            <person name="Charusanti P."/>
            <person name="Shaw S."/>
            <person name="Blin K."/>
            <person name="Weber T."/>
        </authorList>
    </citation>
    <scope>NUCLEOTIDE SEQUENCE</scope>
    <source>
        <strain evidence="1">NBC_00003</strain>
    </source>
</reference>
<evidence type="ECO:0000313" key="1">
    <source>
        <dbReference type="EMBL" id="WTW63771.1"/>
    </source>
</evidence>